<dbReference type="EMBL" id="CP048049">
    <property type="protein sequence ID" value="QIS44188.1"/>
    <property type="molecule type" value="Genomic_DNA"/>
</dbReference>
<dbReference type="KEGG" id="ccap:AES38_03300"/>
<accession>A0AAE7CB40</accession>
<dbReference type="AlphaFoldDB" id="A0AAE7CB40"/>
<sequence length="368" mass="39534">MDWFRNAVFTPGADRDEVGAGLDEYVTELRAWARRHVDAPVGVFLSGSLARREPGVMSTGHGGVLLSDLDLVVIAAGEELAQRIAGTLKAEMLERRPDLTTTTFAVDVGNLRRLRGSVAADLAQGWDEPLYGSAPGPFPRRDLTDRDHEELCIHQLGACLFYPPADAPCDGLRHFRPGRGMHAVKSVLESLRLRVSVAGVRAPTYASLLAPESSEVLAAEQRDLAHRAIRARELGAPLSEFDDLAIPSVLAALSDRLGCSPTQASLARAVEDRVRDLTGVLPLFSALAVLLALGPGDPPLDAAIRGLLARTSDAELPTSRSARDQLVSAASPGDLGVHLPLWLDIREDYYTRLGDTNFGRVADPGGHR</sequence>
<reference evidence="1 2" key="1">
    <citation type="journal article" date="2020" name="Mol. Plant Pathol.">
        <title>Plasmid composition and the chpG gene determine the virulence level of Clavibacter capsici natural isolates in pepper.</title>
        <authorList>
            <person name="Hwang I.S."/>
            <person name="Lee H.M."/>
            <person name="Oh E.J."/>
            <person name="Lee S."/>
            <person name="Heu S."/>
            <person name="Oh C.S."/>
        </authorList>
    </citation>
    <scope>NUCLEOTIDE SEQUENCE [LARGE SCALE GENOMIC DNA]</scope>
    <source>
        <strain evidence="1 2">1101</strain>
    </source>
</reference>
<dbReference type="Proteomes" id="UP000503164">
    <property type="component" value="Chromosome"/>
</dbReference>
<evidence type="ECO:0000313" key="2">
    <source>
        <dbReference type="Proteomes" id="UP000503164"/>
    </source>
</evidence>
<dbReference type="RefSeq" id="WP_053773773.1">
    <property type="nucleotide sequence ID" value="NZ_CP012573.1"/>
</dbReference>
<proteinExistence type="predicted"/>
<evidence type="ECO:0008006" key="3">
    <source>
        <dbReference type="Google" id="ProtNLM"/>
    </source>
</evidence>
<keyword evidence="2" id="KW-1185">Reference proteome</keyword>
<protein>
    <recommendedName>
        <fullName evidence="3">Nucleotidyltransferase domain protein</fullName>
    </recommendedName>
</protein>
<evidence type="ECO:0000313" key="1">
    <source>
        <dbReference type="EMBL" id="QIS44188.1"/>
    </source>
</evidence>
<name>A0AAE7CB40_9MICO</name>
<gene>
    <name evidence="1" type="ORF">GW570_03315</name>
</gene>
<organism evidence="1 2">
    <name type="scientific">Clavibacter capsici</name>
    <dbReference type="NCBI Taxonomy" id="1874630"/>
    <lineage>
        <taxon>Bacteria</taxon>
        <taxon>Bacillati</taxon>
        <taxon>Actinomycetota</taxon>
        <taxon>Actinomycetes</taxon>
        <taxon>Micrococcales</taxon>
        <taxon>Microbacteriaceae</taxon>
        <taxon>Clavibacter</taxon>
    </lineage>
</organism>